<protein>
    <recommendedName>
        <fullName evidence="4">PEP-CTERM sorting domain-containing protein</fullName>
    </recommendedName>
</protein>
<reference evidence="2 3" key="1">
    <citation type="submission" date="2024-09" db="EMBL/GenBank/DDBJ databases">
        <authorList>
            <person name="Sun Q."/>
            <person name="Mori K."/>
        </authorList>
    </citation>
    <scope>NUCLEOTIDE SEQUENCE [LARGE SCALE GENOMIC DNA]</scope>
    <source>
        <strain evidence="2 3">KCTC 23315</strain>
    </source>
</reference>
<dbReference type="EMBL" id="JBHLXP010000001">
    <property type="protein sequence ID" value="MFC0047191.1"/>
    <property type="molecule type" value="Genomic_DNA"/>
</dbReference>
<gene>
    <name evidence="2" type="ORF">ACFFJP_02665</name>
</gene>
<evidence type="ECO:0000313" key="3">
    <source>
        <dbReference type="Proteomes" id="UP001589813"/>
    </source>
</evidence>
<name>A0ABV6B8J7_9GAMM</name>
<organism evidence="2 3">
    <name type="scientific">Rheinheimera tilapiae</name>
    <dbReference type="NCBI Taxonomy" id="875043"/>
    <lineage>
        <taxon>Bacteria</taxon>
        <taxon>Pseudomonadati</taxon>
        <taxon>Pseudomonadota</taxon>
        <taxon>Gammaproteobacteria</taxon>
        <taxon>Chromatiales</taxon>
        <taxon>Chromatiaceae</taxon>
        <taxon>Rheinheimera</taxon>
    </lineage>
</organism>
<evidence type="ECO:0008006" key="4">
    <source>
        <dbReference type="Google" id="ProtNLM"/>
    </source>
</evidence>
<accession>A0ABV6B8J7</accession>
<dbReference type="RefSeq" id="WP_377240214.1">
    <property type="nucleotide sequence ID" value="NZ_JBHLXP010000001.1"/>
</dbReference>
<feature type="signal peptide" evidence="1">
    <location>
        <begin position="1"/>
        <end position="21"/>
    </location>
</feature>
<dbReference type="Proteomes" id="UP001589813">
    <property type="component" value="Unassembled WGS sequence"/>
</dbReference>
<sequence length="270" mass="29892">MNYALSALMLVSLGLSLPTQAGFVSGTHTYTTHSGQEKTVDLQGLEWMPLSYTAGFSRDDIENKSGFIDRFNNVWNKGDWRYATRIETETLLGSLWGGTYTAFSKDSYAGALWFKRFFGMLTYDISSGSDRVDLEYSTDWLTGYDYASAIYGDDKECGSEYGMSCELSVALFSNNSGSTWGTDPYTGKYTITYIANTGSAGYFSECNGLNTGYDRCQYRIKNDFHDSTIGSMLVRSIQSPPKSVSTPSVVTLLALGFIGLICSRRRIVSK</sequence>
<comment type="caution">
    <text evidence="2">The sequence shown here is derived from an EMBL/GenBank/DDBJ whole genome shotgun (WGS) entry which is preliminary data.</text>
</comment>
<evidence type="ECO:0000256" key="1">
    <source>
        <dbReference type="SAM" id="SignalP"/>
    </source>
</evidence>
<proteinExistence type="predicted"/>
<evidence type="ECO:0000313" key="2">
    <source>
        <dbReference type="EMBL" id="MFC0047191.1"/>
    </source>
</evidence>
<keyword evidence="3" id="KW-1185">Reference proteome</keyword>
<keyword evidence="1" id="KW-0732">Signal</keyword>
<feature type="chain" id="PRO_5046203268" description="PEP-CTERM sorting domain-containing protein" evidence="1">
    <location>
        <begin position="22"/>
        <end position="270"/>
    </location>
</feature>